<dbReference type="InterPro" id="IPR034751">
    <property type="entry name" value="Yippee"/>
</dbReference>
<dbReference type="EMBL" id="ML145141">
    <property type="protein sequence ID" value="TBU57124.1"/>
    <property type="molecule type" value="Genomic_DNA"/>
</dbReference>
<evidence type="ECO:0000256" key="2">
    <source>
        <dbReference type="ARBA" id="ARBA00022723"/>
    </source>
</evidence>
<evidence type="ECO:0000259" key="5">
    <source>
        <dbReference type="PROSITE" id="PS51792"/>
    </source>
</evidence>
<keyword evidence="7" id="KW-1185">Reference proteome</keyword>
<dbReference type="GO" id="GO:0046872">
    <property type="term" value="F:metal ion binding"/>
    <property type="evidence" value="ECO:0007669"/>
    <property type="project" value="UniProtKB-KW"/>
</dbReference>
<comment type="similarity">
    <text evidence="1">Belongs to the yippee family.</text>
</comment>
<gene>
    <name evidence="6" type="ORF">BD310DRAFT_930050</name>
</gene>
<evidence type="ECO:0000256" key="4">
    <source>
        <dbReference type="SAM" id="MobiDB-lite"/>
    </source>
</evidence>
<feature type="domain" description="Yippee" evidence="5">
    <location>
        <begin position="26"/>
        <end position="123"/>
    </location>
</feature>
<dbReference type="PROSITE" id="PS51792">
    <property type="entry name" value="YIPPEE"/>
    <property type="match status" value="1"/>
</dbReference>
<evidence type="ECO:0000256" key="3">
    <source>
        <dbReference type="ARBA" id="ARBA00022833"/>
    </source>
</evidence>
<evidence type="ECO:0000256" key="1">
    <source>
        <dbReference type="ARBA" id="ARBA00005613"/>
    </source>
</evidence>
<proteinExistence type="inferred from homology"/>
<dbReference type="AlphaFoldDB" id="A0A4Q9PS37"/>
<evidence type="ECO:0000313" key="6">
    <source>
        <dbReference type="EMBL" id="TBU57124.1"/>
    </source>
</evidence>
<dbReference type="STRING" id="114155.A0A4Q9PS37"/>
<sequence>MSKLPSPPLPPLPSELDPVAQAGPPRAFTCTQCRTRITHTARLVSTAYRGHAGKAALFSDVRNIALDPPSILLMDSGAYTIQEFICATCETYLGWKFVRAHDAPERWKEGHFILELDFVEEQRTDDAGDPVDVARPSSRIANGLHRRTMSAADPRPPTPKAVRQGSRSLQAGAQEQRRVDDAAPFWQPR</sequence>
<keyword evidence="2" id="KW-0479">Metal-binding</keyword>
<organism evidence="6 7">
    <name type="scientific">Dichomitus squalens</name>
    <dbReference type="NCBI Taxonomy" id="114155"/>
    <lineage>
        <taxon>Eukaryota</taxon>
        <taxon>Fungi</taxon>
        <taxon>Dikarya</taxon>
        <taxon>Basidiomycota</taxon>
        <taxon>Agaricomycotina</taxon>
        <taxon>Agaricomycetes</taxon>
        <taxon>Polyporales</taxon>
        <taxon>Polyporaceae</taxon>
        <taxon>Dichomitus</taxon>
    </lineage>
</organism>
<name>A0A4Q9PS37_9APHY</name>
<dbReference type="InterPro" id="IPR004910">
    <property type="entry name" value="Yippee/Mis18/Cereblon"/>
</dbReference>
<feature type="region of interest" description="Disordered" evidence="4">
    <location>
        <begin position="125"/>
        <end position="189"/>
    </location>
</feature>
<dbReference type="PANTHER" id="PTHR13848">
    <property type="entry name" value="PROTEIN YIPPEE-LIKE CG15309-RELATED"/>
    <property type="match status" value="1"/>
</dbReference>
<dbReference type="InterPro" id="IPR039058">
    <property type="entry name" value="Yippee_fam"/>
</dbReference>
<dbReference type="Pfam" id="PF03226">
    <property type="entry name" value="Yippee-Mis18"/>
    <property type="match status" value="1"/>
</dbReference>
<keyword evidence="3" id="KW-0862">Zinc</keyword>
<protein>
    <recommendedName>
        <fullName evidence="5">Yippee domain-containing protein</fullName>
    </recommendedName>
</protein>
<accession>A0A4Q9PS37</accession>
<dbReference type="Proteomes" id="UP000292082">
    <property type="component" value="Unassembled WGS sequence"/>
</dbReference>
<evidence type="ECO:0000313" key="7">
    <source>
        <dbReference type="Proteomes" id="UP000292082"/>
    </source>
</evidence>
<reference evidence="6 7" key="1">
    <citation type="submission" date="2019-01" db="EMBL/GenBank/DDBJ databases">
        <title>Draft genome sequences of three monokaryotic isolates of the white-rot basidiomycete fungus Dichomitus squalens.</title>
        <authorList>
            <consortium name="DOE Joint Genome Institute"/>
            <person name="Lopez S.C."/>
            <person name="Andreopoulos B."/>
            <person name="Pangilinan J."/>
            <person name="Lipzen A."/>
            <person name="Riley R."/>
            <person name="Ahrendt S."/>
            <person name="Ng V."/>
            <person name="Barry K."/>
            <person name="Daum C."/>
            <person name="Grigoriev I.V."/>
            <person name="Hilden K.S."/>
            <person name="Makela M.R."/>
            <person name="de Vries R.P."/>
        </authorList>
    </citation>
    <scope>NUCLEOTIDE SEQUENCE [LARGE SCALE GENOMIC DNA]</scope>
    <source>
        <strain evidence="6 7">CBS 464.89</strain>
    </source>
</reference>